<comment type="caution">
    <text evidence="1">The sequence shown here is derived from an EMBL/GenBank/DDBJ whole genome shotgun (WGS) entry which is preliminary data.</text>
</comment>
<accession>U2E709</accession>
<organism evidence="1 2">
    <name type="scientific">Bacteroides pyogenes F0041</name>
    <dbReference type="NCBI Taxonomy" id="1321819"/>
    <lineage>
        <taxon>Bacteria</taxon>
        <taxon>Pseudomonadati</taxon>
        <taxon>Bacteroidota</taxon>
        <taxon>Bacteroidia</taxon>
        <taxon>Bacteroidales</taxon>
        <taxon>Bacteroidaceae</taxon>
        <taxon>Bacteroides</taxon>
    </lineage>
</organism>
<dbReference type="AlphaFoldDB" id="U2E709"/>
<proteinExistence type="predicted"/>
<dbReference type="HOGENOM" id="CLU_3058695_0_0_10"/>
<name>U2E709_9BACE</name>
<evidence type="ECO:0000313" key="1">
    <source>
        <dbReference type="EMBL" id="ERI88226.1"/>
    </source>
</evidence>
<gene>
    <name evidence="1" type="ORF">HMPREF1981_00610</name>
</gene>
<dbReference type="Proteomes" id="UP000016496">
    <property type="component" value="Unassembled WGS sequence"/>
</dbReference>
<protein>
    <submittedName>
        <fullName evidence="1">Uncharacterized protein</fullName>
    </submittedName>
</protein>
<sequence length="53" mass="5931">MPWAYCSWQCGCRSRSPSTDGIAACFLLLFLGVHIPEHTRSLSGSRLRHKISP</sequence>
<dbReference type="EMBL" id="AWSV01000040">
    <property type="protein sequence ID" value="ERI88226.1"/>
    <property type="molecule type" value="Genomic_DNA"/>
</dbReference>
<reference evidence="1 2" key="1">
    <citation type="submission" date="2013-08" db="EMBL/GenBank/DDBJ databases">
        <authorList>
            <person name="Weinstock G."/>
            <person name="Sodergren E."/>
            <person name="Wylie T."/>
            <person name="Fulton L."/>
            <person name="Fulton R."/>
            <person name="Fronick C."/>
            <person name="O'Laughlin M."/>
            <person name="Godfrey J."/>
            <person name="Miner T."/>
            <person name="Herter B."/>
            <person name="Appelbaum E."/>
            <person name="Cordes M."/>
            <person name="Lek S."/>
            <person name="Wollam A."/>
            <person name="Pepin K.H."/>
            <person name="Palsikar V.B."/>
            <person name="Mitreva M."/>
            <person name="Wilson R.K."/>
        </authorList>
    </citation>
    <scope>NUCLEOTIDE SEQUENCE [LARGE SCALE GENOMIC DNA]</scope>
    <source>
        <strain evidence="1 2">F0041</strain>
    </source>
</reference>
<evidence type="ECO:0000313" key="2">
    <source>
        <dbReference type="Proteomes" id="UP000016496"/>
    </source>
</evidence>